<keyword evidence="2" id="KW-0808">Transferase</keyword>
<organism evidence="4">
    <name type="scientific">marine sediment metagenome</name>
    <dbReference type="NCBI Taxonomy" id="412755"/>
    <lineage>
        <taxon>unclassified sequences</taxon>
        <taxon>metagenomes</taxon>
        <taxon>ecological metagenomes</taxon>
    </lineage>
</organism>
<dbReference type="Gene3D" id="3.40.50.150">
    <property type="entry name" value="Vaccinia Virus protein VP39"/>
    <property type="match status" value="2"/>
</dbReference>
<feature type="domain" description="ParB-like N-terminal" evidence="3">
    <location>
        <begin position="1"/>
        <end position="82"/>
    </location>
</feature>
<dbReference type="GO" id="GO:0032259">
    <property type="term" value="P:methylation"/>
    <property type="evidence" value="ECO:0007669"/>
    <property type="project" value="UniProtKB-KW"/>
</dbReference>
<dbReference type="AlphaFoldDB" id="A0A0F9N0W8"/>
<name>A0A0F9N0W8_9ZZZZ</name>
<dbReference type="GO" id="GO:0003677">
    <property type="term" value="F:DNA binding"/>
    <property type="evidence" value="ECO:0007669"/>
    <property type="project" value="InterPro"/>
</dbReference>
<sequence length="408" mass="47413">MKIPIDQVIYRADLYPRAGYDENTVNSYALNLPELPPIIISENHILVDGRHRWMAFKIAQAEEIEVEIIPITEDIDILKEAIRRNSSHGKQLTIDEKKELSNRLYSTLGIKELIELLQVSQDSIYRWTKNLRQKEREAEKAEEAKMMEKAFDLWMACHSYDEISEQIGISKGKISDSFTETQKRIREQIGENPPESLKVFNLWQFQKSNDKLKYPGQIPSQIIENLLWYYTEPFDVVYDPFAGGGSTLRVCKQMDRRWQASDINPISDEIKKHDITTGFPDWIVKPNFIFLDPPYWDMKEGDYSDDETNLANMSLERFYESIDKLAKEAKKVLKDGGHIAWIISASQKDGVYYDHAIEFFKIFDKYFTPVIRIDCPYTTQIASGATVASAKKKKLILKQTRDIAVFKK</sequence>
<dbReference type="SUPFAM" id="SSF110849">
    <property type="entry name" value="ParB/Sulfiredoxin"/>
    <property type="match status" value="1"/>
</dbReference>
<gene>
    <name evidence="4" type="ORF">LCGC14_1318900</name>
</gene>
<evidence type="ECO:0000256" key="2">
    <source>
        <dbReference type="ARBA" id="ARBA00022679"/>
    </source>
</evidence>
<dbReference type="EMBL" id="LAZR01007854">
    <property type="protein sequence ID" value="KKM82500.1"/>
    <property type="molecule type" value="Genomic_DNA"/>
</dbReference>
<comment type="caution">
    <text evidence="4">The sequence shown here is derived from an EMBL/GenBank/DDBJ whole genome shotgun (WGS) entry which is preliminary data.</text>
</comment>
<dbReference type="InterPro" id="IPR003115">
    <property type="entry name" value="ParB_N"/>
</dbReference>
<proteinExistence type="predicted"/>
<reference evidence="4" key="1">
    <citation type="journal article" date="2015" name="Nature">
        <title>Complex archaea that bridge the gap between prokaryotes and eukaryotes.</title>
        <authorList>
            <person name="Spang A."/>
            <person name="Saw J.H."/>
            <person name="Jorgensen S.L."/>
            <person name="Zaremba-Niedzwiedzka K."/>
            <person name="Martijn J."/>
            <person name="Lind A.E."/>
            <person name="van Eijk R."/>
            <person name="Schleper C."/>
            <person name="Guy L."/>
            <person name="Ettema T.J."/>
        </authorList>
    </citation>
    <scope>NUCLEOTIDE SEQUENCE</scope>
</reference>
<evidence type="ECO:0000256" key="1">
    <source>
        <dbReference type="ARBA" id="ARBA00022603"/>
    </source>
</evidence>
<evidence type="ECO:0000259" key="3">
    <source>
        <dbReference type="SMART" id="SM00470"/>
    </source>
</evidence>
<dbReference type="InterPro" id="IPR029063">
    <property type="entry name" value="SAM-dependent_MTases_sf"/>
</dbReference>
<dbReference type="InterPro" id="IPR036086">
    <property type="entry name" value="ParB/Sulfiredoxin_sf"/>
</dbReference>
<dbReference type="SMART" id="SM00470">
    <property type="entry name" value="ParB"/>
    <property type="match status" value="1"/>
</dbReference>
<dbReference type="GO" id="GO:0008170">
    <property type="term" value="F:N-methyltransferase activity"/>
    <property type="evidence" value="ECO:0007669"/>
    <property type="project" value="InterPro"/>
</dbReference>
<protein>
    <recommendedName>
        <fullName evidence="3">ParB-like N-terminal domain-containing protein</fullName>
    </recommendedName>
</protein>
<dbReference type="Pfam" id="PF01555">
    <property type="entry name" value="N6_N4_Mtase"/>
    <property type="match status" value="1"/>
</dbReference>
<accession>A0A0F9N0W8</accession>
<dbReference type="Gene3D" id="3.90.1530.10">
    <property type="entry name" value="Conserved hypothetical protein from pyrococcus furiosus pfu- 392566-001, ParB domain"/>
    <property type="match status" value="1"/>
</dbReference>
<dbReference type="SUPFAM" id="SSF53335">
    <property type="entry name" value="S-adenosyl-L-methionine-dependent methyltransferases"/>
    <property type="match status" value="2"/>
</dbReference>
<keyword evidence="1" id="KW-0489">Methyltransferase</keyword>
<dbReference type="InterPro" id="IPR002941">
    <property type="entry name" value="DNA_methylase_N4/N6"/>
</dbReference>
<evidence type="ECO:0000313" key="4">
    <source>
        <dbReference type="EMBL" id="KKM82500.1"/>
    </source>
</evidence>